<keyword evidence="8" id="KW-0378">Hydrolase</keyword>
<keyword evidence="6" id="KW-0812">Transmembrane</keyword>
<keyword evidence="5" id="KW-0645">Protease</keyword>
<evidence type="ECO:0000256" key="9">
    <source>
        <dbReference type="ARBA" id="ARBA00022833"/>
    </source>
</evidence>
<comment type="caution">
    <text evidence="14">The sequence shown here is derived from an EMBL/GenBank/DDBJ whole genome shotgun (WGS) entry which is preliminary data.</text>
</comment>
<dbReference type="InterPro" id="IPR044537">
    <property type="entry name" value="Rip2-like"/>
</dbReference>
<evidence type="ECO:0000256" key="1">
    <source>
        <dbReference type="ARBA" id="ARBA00001947"/>
    </source>
</evidence>
<evidence type="ECO:0000256" key="4">
    <source>
        <dbReference type="ARBA" id="ARBA00022475"/>
    </source>
</evidence>
<dbReference type="AlphaFoldDB" id="A0A0G0EU56"/>
<dbReference type="Pfam" id="PF02163">
    <property type="entry name" value="Peptidase_M50"/>
    <property type="match status" value="1"/>
</dbReference>
<dbReference type="EMBL" id="LBSA01000017">
    <property type="protein sequence ID" value="KKQ09087.1"/>
    <property type="molecule type" value="Genomic_DNA"/>
</dbReference>
<keyword evidence="11" id="KW-0482">Metalloprotease</keyword>
<evidence type="ECO:0000256" key="8">
    <source>
        <dbReference type="ARBA" id="ARBA00022801"/>
    </source>
</evidence>
<dbReference type="PANTHER" id="PTHR35864:SF1">
    <property type="entry name" value="ZINC METALLOPROTEASE YWHC-RELATED"/>
    <property type="match status" value="1"/>
</dbReference>
<evidence type="ECO:0000256" key="10">
    <source>
        <dbReference type="ARBA" id="ARBA00022989"/>
    </source>
</evidence>
<dbReference type="GO" id="GO:0005886">
    <property type="term" value="C:plasma membrane"/>
    <property type="evidence" value="ECO:0007669"/>
    <property type="project" value="UniProtKB-SubCell"/>
</dbReference>
<keyword evidence="9" id="KW-0862">Zinc</keyword>
<dbReference type="InterPro" id="IPR008915">
    <property type="entry name" value="Peptidase_M50"/>
</dbReference>
<keyword evidence="12" id="KW-0472">Membrane</keyword>
<name>A0A0G0EU56_9BACT</name>
<comment type="subcellular location">
    <subcellularLocation>
        <location evidence="2">Cell membrane</location>
        <topology evidence="2">Multi-pass membrane protein</topology>
    </subcellularLocation>
</comment>
<dbReference type="GO" id="GO:0006508">
    <property type="term" value="P:proteolysis"/>
    <property type="evidence" value="ECO:0007669"/>
    <property type="project" value="UniProtKB-KW"/>
</dbReference>
<protein>
    <recommendedName>
        <fullName evidence="13">Peptidase M50 domain-containing protein</fullName>
    </recommendedName>
</protein>
<organism evidence="14 15">
    <name type="scientific">Candidatus Daviesbacteria bacterium GW2011_GWB1_36_5</name>
    <dbReference type="NCBI Taxonomy" id="1618426"/>
    <lineage>
        <taxon>Bacteria</taxon>
        <taxon>Candidatus Daviesiibacteriota</taxon>
    </lineage>
</organism>
<comment type="similarity">
    <text evidence="3">Belongs to the peptidase M50B family.</text>
</comment>
<evidence type="ECO:0000256" key="7">
    <source>
        <dbReference type="ARBA" id="ARBA00022723"/>
    </source>
</evidence>
<evidence type="ECO:0000256" key="2">
    <source>
        <dbReference type="ARBA" id="ARBA00004651"/>
    </source>
</evidence>
<dbReference type="CDD" id="cd06158">
    <property type="entry name" value="S2P-M50_like_1"/>
    <property type="match status" value="1"/>
</dbReference>
<accession>A0A0G0EU56</accession>
<evidence type="ECO:0000313" key="15">
    <source>
        <dbReference type="Proteomes" id="UP000034492"/>
    </source>
</evidence>
<evidence type="ECO:0000256" key="11">
    <source>
        <dbReference type="ARBA" id="ARBA00023049"/>
    </source>
</evidence>
<evidence type="ECO:0000256" key="5">
    <source>
        <dbReference type="ARBA" id="ARBA00022670"/>
    </source>
</evidence>
<gene>
    <name evidence="14" type="ORF">US19_C0017G0032</name>
</gene>
<feature type="domain" description="Peptidase M50" evidence="13">
    <location>
        <begin position="128"/>
        <end position="161"/>
    </location>
</feature>
<evidence type="ECO:0000256" key="6">
    <source>
        <dbReference type="ARBA" id="ARBA00022692"/>
    </source>
</evidence>
<evidence type="ECO:0000259" key="13">
    <source>
        <dbReference type="Pfam" id="PF02163"/>
    </source>
</evidence>
<keyword evidence="7" id="KW-0479">Metal-binding</keyword>
<dbReference type="GO" id="GO:0046872">
    <property type="term" value="F:metal ion binding"/>
    <property type="evidence" value="ECO:0007669"/>
    <property type="project" value="UniProtKB-KW"/>
</dbReference>
<evidence type="ECO:0000313" key="14">
    <source>
        <dbReference type="EMBL" id="KKQ09087.1"/>
    </source>
</evidence>
<keyword evidence="4" id="KW-1003">Cell membrane</keyword>
<comment type="cofactor">
    <cofactor evidence="1">
        <name>Zn(2+)</name>
        <dbReference type="ChEBI" id="CHEBI:29105"/>
    </cofactor>
</comment>
<proteinExistence type="inferred from homology"/>
<evidence type="ECO:0000256" key="12">
    <source>
        <dbReference type="ARBA" id="ARBA00023136"/>
    </source>
</evidence>
<sequence>MSPEILALSIVILLFSVIVHEVMHGLIALRFGDRTAEHAGRLTLNPIPHIDPIGTILLPILLFISGSPILFGWAKPVPVNPLNFKNIRMGEFWVSAAGILANLALAVTAAVLYHIFSAVNPIPFLLILLNFMVNINLLLAVFNLIPIPPLDGSKILESQLPYNLARSYQKIEPYGFLLLLMLWFIPVGRTSLLSFILGGSTAFLRNLLGL</sequence>
<keyword evidence="10" id="KW-1133">Transmembrane helix</keyword>
<evidence type="ECO:0000256" key="3">
    <source>
        <dbReference type="ARBA" id="ARBA00007931"/>
    </source>
</evidence>
<dbReference type="PANTHER" id="PTHR35864">
    <property type="entry name" value="ZINC METALLOPROTEASE MJ0611-RELATED"/>
    <property type="match status" value="1"/>
</dbReference>
<dbReference type="GO" id="GO:0008237">
    <property type="term" value="F:metallopeptidase activity"/>
    <property type="evidence" value="ECO:0007669"/>
    <property type="project" value="UniProtKB-KW"/>
</dbReference>
<dbReference type="InterPro" id="IPR052348">
    <property type="entry name" value="Metallopeptidase_M50B"/>
</dbReference>
<dbReference type="Proteomes" id="UP000034492">
    <property type="component" value="Unassembled WGS sequence"/>
</dbReference>
<reference evidence="14 15" key="1">
    <citation type="journal article" date="2015" name="Nature">
        <title>rRNA introns, odd ribosomes, and small enigmatic genomes across a large radiation of phyla.</title>
        <authorList>
            <person name="Brown C.T."/>
            <person name="Hug L.A."/>
            <person name="Thomas B.C."/>
            <person name="Sharon I."/>
            <person name="Castelle C.J."/>
            <person name="Singh A."/>
            <person name="Wilkins M.J."/>
            <person name="Williams K.H."/>
            <person name="Banfield J.F."/>
        </authorList>
    </citation>
    <scope>NUCLEOTIDE SEQUENCE [LARGE SCALE GENOMIC DNA]</scope>
</reference>